<dbReference type="Pfam" id="PF17932">
    <property type="entry name" value="TetR_C_24"/>
    <property type="match status" value="1"/>
</dbReference>
<dbReference type="PANTHER" id="PTHR30055:SF226">
    <property type="entry name" value="HTH-TYPE TRANSCRIPTIONAL REGULATOR PKSA"/>
    <property type="match status" value="1"/>
</dbReference>
<dbReference type="SUPFAM" id="SSF48498">
    <property type="entry name" value="Tetracyclin repressor-like, C-terminal domain"/>
    <property type="match status" value="1"/>
</dbReference>
<dbReference type="OrthoDB" id="4726108at2"/>
<dbReference type="AlphaFoldDB" id="A0A238ZJJ1"/>
<dbReference type="Pfam" id="PF00440">
    <property type="entry name" value="TetR_N"/>
    <property type="match status" value="1"/>
</dbReference>
<dbReference type="InterPro" id="IPR050109">
    <property type="entry name" value="HTH-type_TetR-like_transc_reg"/>
</dbReference>
<gene>
    <name evidence="5" type="ORF">SAMN06265360_12185</name>
</gene>
<proteinExistence type="predicted"/>
<dbReference type="PANTHER" id="PTHR30055">
    <property type="entry name" value="HTH-TYPE TRANSCRIPTIONAL REGULATOR RUTR"/>
    <property type="match status" value="1"/>
</dbReference>
<dbReference type="GO" id="GO:0003700">
    <property type="term" value="F:DNA-binding transcription factor activity"/>
    <property type="evidence" value="ECO:0007669"/>
    <property type="project" value="TreeGrafter"/>
</dbReference>
<sequence>MSSVARTRATQASDTGRSARKSEQTRARILDAAAYVLSRKGYAGTRLGDIAERAEIQAPAIYYYFHSREDLVEEVMWVGIAQMREHLEDALKGLSADARPMERIELAVSEHLTHELEISDYTTAAIRNAGQVPEDIKRRYDREAKRYGDVWHELFEAARKAGELRADLDPMVARMLVMGALSWAAEWWNPRRESLATVTKTAVSFIRNGLQAAPDVAEGS</sequence>
<dbReference type="InterPro" id="IPR009057">
    <property type="entry name" value="Homeodomain-like_sf"/>
</dbReference>
<name>A0A238ZJJ1_9PSEU</name>
<feature type="compositionally biased region" description="Polar residues" evidence="3">
    <location>
        <begin position="1"/>
        <end position="16"/>
    </location>
</feature>
<dbReference type="Gene3D" id="1.10.10.60">
    <property type="entry name" value="Homeodomain-like"/>
    <property type="match status" value="1"/>
</dbReference>
<protein>
    <submittedName>
        <fullName evidence="5">Transcriptional regulator, TetR family</fullName>
    </submittedName>
</protein>
<dbReference type="PROSITE" id="PS50977">
    <property type="entry name" value="HTH_TETR_2"/>
    <property type="match status" value="1"/>
</dbReference>
<dbReference type="EMBL" id="FZNW01000021">
    <property type="protein sequence ID" value="SNR82864.1"/>
    <property type="molecule type" value="Genomic_DNA"/>
</dbReference>
<dbReference type="SUPFAM" id="SSF46689">
    <property type="entry name" value="Homeodomain-like"/>
    <property type="match status" value="1"/>
</dbReference>
<dbReference type="PRINTS" id="PR00455">
    <property type="entry name" value="HTHTETR"/>
</dbReference>
<evidence type="ECO:0000259" key="4">
    <source>
        <dbReference type="PROSITE" id="PS50977"/>
    </source>
</evidence>
<evidence type="ECO:0000256" key="3">
    <source>
        <dbReference type="SAM" id="MobiDB-lite"/>
    </source>
</evidence>
<feature type="domain" description="HTH tetR-type" evidence="4">
    <location>
        <begin position="23"/>
        <end position="83"/>
    </location>
</feature>
<dbReference type="GO" id="GO:0000976">
    <property type="term" value="F:transcription cis-regulatory region binding"/>
    <property type="evidence" value="ECO:0007669"/>
    <property type="project" value="TreeGrafter"/>
</dbReference>
<dbReference type="InterPro" id="IPR041490">
    <property type="entry name" value="KstR2_TetR_C"/>
</dbReference>
<accession>A0A238ZJJ1</accession>
<keyword evidence="6" id="KW-1185">Reference proteome</keyword>
<evidence type="ECO:0000313" key="5">
    <source>
        <dbReference type="EMBL" id="SNR82864.1"/>
    </source>
</evidence>
<dbReference type="Gene3D" id="1.10.357.10">
    <property type="entry name" value="Tetracycline Repressor, domain 2"/>
    <property type="match status" value="1"/>
</dbReference>
<dbReference type="Proteomes" id="UP000198348">
    <property type="component" value="Unassembled WGS sequence"/>
</dbReference>
<reference evidence="5 6" key="1">
    <citation type="submission" date="2017-06" db="EMBL/GenBank/DDBJ databases">
        <authorList>
            <person name="Kim H.J."/>
            <person name="Triplett B.A."/>
        </authorList>
    </citation>
    <scope>NUCLEOTIDE SEQUENCE [LARGE SCALE GENOMIC DNA]</scope>
    <source>
        <strain evidence="5 6">DSM 45207</strain>
    </source>
</reference>
<organism evidence="5 6">
    <name type="scientific">Haloechinothrix alba</name>
    <dbReference type="NCBI Taxonomy" id="664784"/>
    <lineage>
        <taxon>Bacteria</taxon>
        <taxon>Bacillati</taxon>
        <taxon>Actinomycetota</taxon>
        <taxon>Actinomycetes</taxon>
        <taxon>Pseudonocardiales</taxon>
        <taxon>Pseudonocardiaceae</taxon>
        <taxon>Haloechinothrix</taxon>
    </lineage>
</organism>
<evidence type="ECO:0000256" key="2">
    <source>
        <dbReference type="PROSITE-ProRule" id="PRU00335"/>
    </source>
</evidence>
<dbReference type="InterPro" id="IPR001647">
    <property type="entry name" value="HTH_TetR"/>
</dbReference>
<feature type="region of interest" description="Disordered" evidence="3">
    <location>
        <begin position="1"/>
        <end position="24"/>
    </location>
</feature>
<evidence type="ECO:0000256" key="1">
    <source>
        <dbReference type="ARBA" id="ARBA00023125"/>
    </source>
</evidence>
<dbReference type="InterPro" id="IPR036271">
    <property type="entry name" value="Tet_transcr_reg_TetR-rel_C_sf"/>
</dbReference>
<feature type="DNA-binding region" description="H-T-H motif" evidence="2">
    <location>
        <begin position="46"/>
        <end position="65"/>
    </location>
</feature>
<keyword evidence="1 2" id="KW-0238">DNA-binding</keyword>
<evidence type="ECO:0000313" key="6">
    <source>
        <dbReference type="Proteomes" id="UP000198348"/>
    </source>
</evidence>